<dbReference type="SUPFAM" id="SSF111369">
    <property type="entry name" value="HlyD-like secretion proteins"/>
    <property type="match status" value="1"/>
</dbReference>
<dbReference type="GO" id="GO:1990281">
    <property type="term" value="C:efflux pump complex"/>
    <property type="evidence" value="ECO:0007669"/>
    <property type="project" value="TreeGrafter"/>
</dbReference>
<dbReference type="Gene3D" id="2.40.50.100">
    <property type="match status" value="1"/>
</dbReference>
<evidence type="ECO:0000256" key="1">
    <source>
        <dbReference type="ARBA" id="ARBA00009477"/>
    </source>
</evidence>
<dbReference type="Proteomes" id="UP000308054">
    <property type="component" value="Unassembled WGS sequence"/>
</dbReference>
<evidence type="ECO:0000256" key="2">
    <source>
        <dbReference type="SAM" id="Coils"/>
    </source>
</evidence>
<protein>
    <submittedName>
        <fullName evidence="4">Efflux RND transporter periplasmic adaptor subunit</fullName>
    </submittedName>
</protein>
<dbReference type="PANTHER" id="PTHR30469:SF12">
    <property type="entry name" value="MULTIDRUG RESISTANCE PROTEIN MDTA"/>
    <property type="match status" value="1"/>
</dbReference>
<accession>A0A4S2GYB5</accession>
<sequence>MSKLVGRLTLFGAPLLVGALFIVLFTVLFATKPEPERAEVEPRPSAVFVAQAEAEPVQLVVRTQGEVRPLTEIDLTAQVAGRIDYVAPNFVQGGFFRAGETLVRLEDADYRLAVTRAEALVAQRRQQLTREEAEAELAAEEWESLGEGEASPLTLRVPQLEEARAQLAAAEASLAEARLNLSRTRISAPFDGRVRAKLADLGQYVGPGTRIGRVFSTGKAEIRLPLSDSELETLGMPLAFQASEEVDGPDVTLSAVLAGERREWQGEVVRTDSAIDPQTRTLYAIVEVDDPYGSAAEAAGAPLAMGLFVEAAIEGRAIERAYVLPRSALRGENEIYVANRDGTLSIRTAEVIDANSDEVVLASGVQEGEHVVISPIRAAAEGMRITPLGPDGEPLDGFGPSEPEDESQSDTTGEDAATVARAG</sequence>
<dbReference type="RefSeq" id="WP_135995951.1">
    <property type="nucleotide sequence ID" value="NZ_CP071057.1"/>
</dbReference>
<feature type="region of interest" description="Disordered" evidence="3">
    <location>
        <begin position="384"/>
        <end position="423"/>
    </location>
</feature>
<dbReference type="NCBIfam" id="TIGR01730">
    <property type="entry name" value="RND_mfp"/>
    <property type="match status" value="1"/>
</dbReference>
<dbReference type="Gene3D" id="2.40.420.20">
    <property type="match status" value="1"/>
</dbReference>
<dbReference type="GO" id="GO:0015562">
    <property type="term" value="F:efflux transmembrane transporter activity"/>
    <property type="evidence" value="ECO:0007669"/>
    <property type="project" value="TreeGrafter"/>
</dbReference>
<dbReference type="EMBL" id="SRXW01000003">
    <property type="protein sequence ID" value="TGY88106.1"/>
    <property type="molecule type" value="Genomic_DNA"/>
</dbReference>
<evidence type="ECO:0000313" key="4">
    <source>
        <dbReference type="EMBL" id="TGY88106.1"/>
    </source>
</evidence>
<keyword evidence="2" id="KW-0175">Coiled coil</keyword>
<dbReference type="AlphaFoldDB" id="A0A4S2GYB5"/>
<gene>
    <name evidence="4" type="ORF">E5163_09695</name>
</gene>
<dbReference type="OrthoDB" id="7811737at2"/>
<name>A0A4S2GYB5_9PROT</name>
<proteinExistence type="inferred from homology"/>
<dbReference type="InterPro" id="IPR006143">
    <property type="entry name" value="RND_pump_MFP"/>
</dbReference>
<feature type="coiled-coil region" evidence="2">
    <location>
        <begin position="114"/>
        <end position="180"/>
    </location>
</feature>
<keyword evidence="5" id="KW-1185">Reference proteome</keyword>
<comment type="caution">
    <text evidence="4">The sequence shown here is derived from an EMBL/GenBank/DDBJ whole genome shotgun (WGS) entry which is preliminary data.</text>
</comment>
<dbReference type="Gene3D" id="2.40.30.170">
    <property type="match status" value="1"/>
</dbReference>
<dbReference type="PANTHER" id="PTHR30469">
    <property type="entry name" value="MULTIDRUG RESISTANCE PROTEIN MDTA"/>
    <property type="match status" value="1"/>
</dbReference>
<evidence type="ECO:0000256" key="3">
    <source>
        <dbReference type="SAM" id="MobiDB-lite"/>
    </source>
</evidence>
<organism evidence="4 5">
    <name type="scientific">Marinicauda algicola</name>
    <dbReference type="NCBI Taxonomy" id="2029849"/>
    <lineage>
        <taxon>Bacteria</taxon>
        <taxon>Pseudomonadati</taxon>
        <taxon>Pseudomonadota</taxon>
        <taxon>Alphaproteobacteria</taxon>
        <taxon>Maricaulales</taxon>
        <taxon>Maricaulaceae</taxon>
        <taxon>Marinicauda</taxon>
    </lineage>
</organism>
<comment type="similarity">
    <text evidence="1">Belongs to the membrane fusion protein (MFP) (TC 8.A.1) family.</text>
</comment>
<evidence type="ECO:0000313" key="5">
    <source>
        <dbReference type="Proteomes" id="UP000308054"/>
    </source>
</evidence>
<dbReference type="Gene3D" id="1.10.287.470">
    <property type="entry name" value="Helix hairpin bin"/>
    <property type="match status" value="1"/>
</dbReference>
<reference evidence="4 5" key="1">
    <citation type="journal article" date="2017" name="Int. J. Syst. Evol. Microbiol.">
        <title>Marinicauda algicola sp. nov., isolated from a marine red alga Rhodosorus marinus.</title>
        <authorList>
            <person name="Jeong S.E."/>
            <person name="Jeon S.H."/>
            <person name="Chun B.H."/>
            <person name="Kim D.W."/>
            <person name="Jeon C.O."/>
        </authorList>
    </citation>
    <scope>NUCLEOTIDE SEQUENCE [LARGE SCALE GENOMIC DNA]</scope>
    <source>
        <strain evidence="4 5">JCM 31718</strain>
    </source>
</reference>